<name>A0A1W6JZM9_9CREN</name>
<organism evidence="1 2">
    <name type="scientific">Acidianus manzaensis</name>
    <dbReference type="NCBI Taxonomy" id="282676"/>
    <lineage>
        <taxon>Archaea</taxon>
        <taxon>Thermoproteota</taxon>
        <taxon>Thermoprotei</taxon>
        <taxon>Sulfolobales</taxon>
        <taxon>Sulfolobaceae</taxon>
        <taxon>Acidianus</taxon>
    </lineage>
</organism>
<dbReference type="AlphaFoldDB" id="A0A1W6JZM9"/>
<evidence type="ECO:0000313" key="2">
    <source>
        <dbReference type="Proteomes" id="UP000193404"/>
    </source>
</evidence>
<protein>
    <submittedName>
        <fullName evidence="1">Uncharacterized protein</fullName>
    </submittedName>
</protein>
<evidence type="ECO:0000313" key="1">
    <source>
        <dbReference type="EMBL" id="ARM75670.1"/>
    </source>
</evidence>
<dbReference type="Proteomes" id="UP000193404">
    <property type="component" value="Chromosome"/>
</dbReference>
<proteinExistence type="predicted"/>
<sequence length="174" mass="20338">MIILGLIITLAIALTILITMPVNFNIKSNINSSKAIFYQKNFSELNMNFNSDMNVRYYYPAIYNYNIMYSYAYIDESPQNYSVNNFKIIPDPIIINSTQHNIQINIVVCYSNITNLSIPQSPWYFTIVSINEKITGNNIFFSFELRLHHEIPNSTLIIPVEYNNEEEYLIIIIR</sequence>
<dbReference type="EMBL" id="CP020477">
    <property type="protein sequence ID" value="ARM75670.1"/>
    <property type="molecule type" value="Genomic_DNA"/>
</dbReference>
<gene>
    <name evidence="1" type="ORF">B6F84_06200</name>
</gene>
<reference evidence="1 2" key="1">
    <citation type="submission" date="2017-03" db="EMBL/GenBank/DDBJ databases">
        <title>Sulfur activation and transportation mechanism of thermophilic Archaea Acidianus manzaensis YN-25.</title>
        <authorList>
            <person name="Ma Y."/>
            <person name="Yang Y."/>
            <person name="Xia J."/>
        </authorList>
    </citation>
    <scope>NUCLEOTIDE SEQUENCE [LARGE SCALE GENOMIC DNA]</scope>
    <source>
        <strain evidence="1 2">YN-25</strain>
    </source>
</reference>
<keyword evidence="2" id="KW-1185">Reference proteome</keyword>
<accession>A0A1W6JZM9</accession>
<dbReference type="KEGG" id="aman:B6F84_06200"/>